<dbReference type="Gene3D" id="3.20.20.80">
    <property type="entry name" value="Glycosidases"/>
    <property type="match status" value="2"/>
</dbReference>
<comment type="catalytic activity">
    <reaction evidence="1 6">
        <text>The enzyme specifically hydrolyzes (1-&gt;4)-beta-D-galactosidic linkages in type I arabinogalactans.</text>
        <dbReference type="EC" id="3.2.1.89"/>
    </reaction>
</comment>
<evidence type="ECO:0000256" key="4">
    <source>
        <dbReference type="ARBA" id="ARBA00022801"/>
    </source>
</evidence>
<dbReference type="InterPro" id="IPR017853">
    <property type="entry name" value="GH"/>
</dbReference>
<evidence type="ECO:0000256" key="2">
    <source>
        <dbReference type="ARBA" id="ARBA00010687"/>
    </source>
</evidence>
<reference evidence="8" key="1">
    <citation type="journal article" date="2014" name="Proc. Natl. Acad. Sci. U.S.A.">
        <title>Extensive sampling of basidiomycete genomes demonstrates inadequacy of the white-rot/brown-rot paradigm for wood decay fungi.</title>
        <authorList>
            <person name="Riley R."/>
            <person name="Salamov A.A."/>
            <person name="Brown D.W."/>
            <person name="Nagy L.G."/>
            <person name="Floudas D."/>
            <person name="Held B.W."/>
            <person name="Levasseur A."/>
            <person name="Lombard V."/>
            <person name="Morin E."/>
            <person name="Otillar R."/>
            <person name="Lindquist E.A."/>
            <person name="Sun H."/>
            <person name="LaButti K.M."/>
            <person name="Schmutz J."/>
            <person name="Jabbour D."/>
            <person name="Luo H."/>
            <person name="Baker S.E."/>
            <person name="Pisabarro A.G."/>
            <person name="Walton J.D."/>
            <person name="Blanchette R.A."/>
            <person name="Henrissat B."/>
            <person name="Martin F."/>
            <person name="Cullen D."/>
            <person name="Hibbett D.S."/>
            <person name="Grigoriev I.V."/>
        </authorList>
    </citation>
    <scope>NUCLEOTIDE SEQUENCE [LARGE SCALE GENOMIC DNA]</scope>
    <source>
        <strain evidence="8">MUCL 33604</strain>
    </source>
</reference>
<dbReference type="GO" id="GO:0031218">
    <property type="term" value="F:arabinogalactan endo-1,4-beta-galactosidase activity"/>
    <property type="evidence" value="ECO:0007669"/>
    <property type="project" value="UniProtKB-EC"/>
</dbReference>
<accession>A0A067PVP2</accession>
<comment type="similarity">
    <text evidence="2 6">Belongs to the glycosyl hydrolase 53 family.</text>
</comment>
<dbReference type="GO" id="GO:0045490">
    <property type="term" value="P:pectin catabolic process"/>
    <property type="evidence" value="ECO:0007669"/>
    <property type="project" value="TreeGrafter"/>
</dbReference>
<dbReference type="InterPro" id="IPR011683">
    <property type="entry name" value="Glyco_hydro_53"/>
</dbReference>
<dbReference type="Proteomes" id="UP000027265">
    <property type="component" value="Unassembled WGS sequence"/>
</dbReference>
<evidence type="ECO:0000256" key="1">
    <source>
        <dbReference type="ARBA" id="ARBA00001695"/>
    </source>
</evidence>
<dbReference type="GO" id="GO:0015926">
    <property type="term" value="F:glucosidase activity"/>
    <property type="evidence" value="ECO:0007669"/>
    <property type="project" value="InterPro"/>
</dbReference>
<dbReference type="Pfam" id="PF07745">
    <property type="entry name" value="Glyco_hydro_53"/>
    <property type="match status" value="2"/>
</dbReference>
<dbReference type="InParanoid" id="A0A067PVP2"/>
<keyword evidence="6" id="KW-0732">Signal</keyword>
<dbReference type="SUPFAM" id="SSF51445">
    <property type="entry name" value="(Trans)glycosidases"/>
    <property type="match status" value="1"/>
</dbReference>
<keyword evidence="5 6" id="KW-0326">Glycosidase</keyword>
<dbReference type="PANTHER" id="PTHR34983">
    <property type="entry name" value="ARABINOGALACTAN ENDO-BETA-1,4-GALACTANASE A"/>
    <property type="match status" value="1"/>
</dbReference>
<proteinExistence type="inferred from homology"/>
<dbReference type="OrthoDB" id="110914at2759"/>
<dbReference type="PANTHER" id="PTHR34983:SF1">
    <property type="entry name" value="ARABINOGALACTAN ENDO-BETA-1,4-GALACTANASE A"/>
    <property type="match status" value="1"/>
</dbReference>
<evidence type="ECO:0000313" key="8">
    <source>
        <dbReference type="Proteomes" id="UP000027265"/>
    </source>
</evidence>
<dbReference type="STRING" id="933084.A0A067PVP2"/>
<sequence>MNLLALPLVLLLSLLPASLALSYHCADFSSLPVLEASGQTYTDYGIVKPYEDILASRGTNLARIRVWTAGDYNLTASLALAKRAVRAGMEVYVDLHFSDSLSGFTPLSQLLHSAATGVRAALSPPPQIMIHLANGWDWGGVSWWYNGTLDASIAGGLTLADIDTMGFSFYPFYGTTATLENLKESMGNVSTLYHKDFMVVETDWPANCTGTALSEPTVPISIQGQETWVSDIRNVLLEVDSISPVAKALGICYWEPGWIGNAGLGSTCAMSILSIRFFMGRTLMGV</sequence>
<keyword evidence="8" id="KW-1185">Reference proteome</keyword>
<dbReference type="EC" id="3.2.1.89" evidence="3 6"/>
<evidence type="ECO:0000256" key="6">
    <source>
        <dbReference type="RuleBase" id="RU361192"/>
    </source>
</evidence>
<dbReference type="EMBL" id="KL197717">
    <property type="protein sequence ID" value="KDQ58809.1"/>
    <property type="molecule type" value="Genomic_DNA"/>
</dbReference>
<feature type="chain" id="PRO_5005103812" description="Arabinogalactan endo-beta-1,4-galactanase" evidence="6">
    <location>
        <begin position="21"/>
        <end position="286"/>
    </location>
</feature>
<gene>
    <name evidence="7" type="ORF">JAAARDRAFT_34668</name>
</gene>
<name>A0A067PVP2_9AGAM</name>
<protein>
    <recommendedName>
        <fullName evidence="3 6">Arabinogalactan endo-beta-1,4-galactanase</fullName>
        <ecNumber evidence="3 6">3.2.1.89</ecNumber>
    </recommendedName>
</protein>
<dbReference type="AlphaFoldDB" id="A0A067PVP2"/>
<dbReference type="HOGENOM" id="CLU_011259_0_0_1"/>
<organism evidence="7 8">
    <name type="scientific">Jaapia argillacea MUCL 33604</name>
    <dbReference type="NCBI Taxonomy" id="933084"/>
    <lineage>
        <taxon>Eukaryota</taxon>
        <taxon>Fungi</taxon>
        <taxon>Dikarya</taxon>
        <taxon>Basidiomycota</taxon>
        <taxon>Agaricomycotina</taxon>
        <taxon>Agaricomycetes</taxon>
        <taxon>Agaricomycetidae</taxon>
        <taxon>Jaapiales</taxon>
        <taxon>Jaapiaceae</taxon>
        <taxon>Jaapia</taxon>
    </lineage>
</organism>
<evidence type="ECO:0000256" key="5">
    <source>
        <dbReference type="ARBA" id="ARBA00023295"/>
    </source>
</evidence>
<evidence type="ECO:0000256" key="3">
    <source>
        <dbReference type="ARBA" id="ARBA00012556"/>
    </source>
</evidence>
<feature type="signal peptide" evidence="6">
    <location>
        <begin position="1"/>
        <end position="20"/>
    </location>
</feature>
<evidence type="ECO:0000313" key="7">
    <source>
        <dbReference type="EMBL" id="KDQ58809.1"/>
    </source>
</evidence>
<keyword evidence="4 6" id="KW-0378">Hydrolase</keyword>